<feature type="transmembrane region" description="Helical" evidence="1">
    <location>
        <begin position="12"/>
        <end position="32"/>
    </location>
</feature>
<dbReference type="InterPro" id="IPR009612">
    <property type="entry name" value="IcmF-rel"/>
</dbReference>
<dbReference type="STRING" id="688.A6E04_15825"/>
<dbReference type="Pfam" id="PF06761">
    <property type="entry name" value="IcmF-related"/>
    <property type="match status" value="1"/>
</dbReference>
<keyword evidence="1" id="KW-1133">Transmembrane helix</keyword>
<dbReference type="Pfam" id="PF21070">
    <property type="entry name" value="IcmF_helical"/>
    <property type="match status" value="1"/>
</dbReference>
<dbReference type="RefSeq" id="WP_065611694.1">
    <property type="nucleotide sequence ID" value="NZ_CAWMPN010000015.1"/>
</dbReference>
<evidence type="ECO:0000256" key="1">
    <source>
        <dbReference type="SAM" id="Phobius"/>
    </source>
</evidence>
<protein>
    <submittedName>
        <fullName evidence="6">Type VI secretion protein IcmF</fullName>
    </submittedName>
</protein>
<dbReference type="InterPro" id="IPR017731">
    <property type="entry name" value="TssM1-like"/>
</dbReference>
<keyword evidence="1" id="KW-0812">Transmembrane</keyword>
<dbReference type="OrthoDB" id="9758229at2"/>
<dbReference type="InterPro" id="IPR010623">
    <property type="entry name" value="IcmF_C"/>
</dbReference>
<dbReference type="AlphaFoldDB" id="A0A1B9NWB6"/>
<feature type="transmembrane region" description="Helical" evidence="1">
    <location>
        <begin position="38"/>
        <end position="60"/>
    </location>
</feature>
<dbReference type="InterPro" id="IPR053156">
    <property type="entry name" value="T6SS_TssM-like"/>
</dbReference>
<comment type="caution">
    <text evidence="6">The sequence shown here is derived from an EMBL/GenBank/DDBJ whole genome shotgun (WGS) entry which is preliminary data.</text>
</comment>
<proteinExistence type="predicted"/>
<name>A0A1B9NWB6_ALILO</name>
<dbReference type="EMBL" id="MAJU01000015">
    <property type="protein sequence ID" value="OCH19497.1"/>
    <property type="molecule type" value="Genomic_DNA"/>
</dbReference>
<reference evidence="6 7" key="1">
    <citation type="submission" date="2016-06" db="EMBL/GenBank/DDBJ databases">
        <authorList>
            <person name="Kjaerup R.B."/>
            <person name="Dalgaard T.S."/>
            <person name="Juul-Madsen H.R."/>
        </authorList>
    </citation>
    <scope>NUCLEOTIDE SEQUENCE [LARGE SCALE GENOMIC DNA]</scope>
    <source>
        <strain evidence="6 7">1S159</strain>
    </source>
</reference>
<dbReference type="PANTHER" id="PTHR36153">
    <property type="entry name" value="INNER MEMBRANE PROTEIN-RELATED"/>
    <property type="match status" value="1"/>
</dbReference>
<keyword evidence="1" id="KW-0472">Membrane</keyword>
<dbReference type="InterPro" id="IPR025743">
    <property type="entry name" value="TssM1_N"/>
</dbReference>
<evidence type="ECO:0000259" key="3">
    <source>
        <dbReference type="Pfam" id="PF06761"/>
    </source>
</evidence>
<sequence length="1129" mass="128663">MKNTLVRNPLLLSTLITIFILAVLCGAYLLWFPEADIVLLWGTVALIGVSYLLFNLTLYIKKRKGKKSQDIETEEETLSMVLKPLLHKAKQKPIYLIIGNKGSGKNQFLQVSNAIKPMDKMKSVKNDFFEWSESDSAVYIKPNHRLVFQEISSADSLLWQALINEVINHKPRKPFAGCLLLIDFEFLVVHDDEQTDYTLNILLQGLESIKESTGATLPLYFVMTKLDKLEGFKEYIHFSPLKSSIEFLSIPLKDAKGAILDYFRDSYKNIVKVMEASALDSSSYTNNVDEKQTILAFPKQFELCQVEISRIVERLNDLNQGTYAIDIREVFFSSSLQGGRKYNLLAKSCSNYFNLPIIASEHGQLTETPYFTRFLVDSKVLPEADFSNENQNYLRRIQQRSRLAFLVSVVVLTSGSYFLFQALESNLQVINQLIDVKGKDHEQYASEVFHSKLTNAQEEIEPTYSAWLNGNKALDDELLTMKVSRLEPTTKIAYHALIEQITKQLMPVIAEAYQIQLTKNQNDISMSLPLLKSYLMLKDPSKRDIPYLKQHTFDVLTRLDSNSETVKKTMSYLDAYFRTKFAPIDINMDLVRATRRNLLAKSNVDLVYLQIVEQANSAEIDTLNLQRAVGFDFNNIFKNPINNKSLNINKLYTSTGFSSFYRPHVDLLSKRVISDNWVLGLSNNIIPSDAEQEEFKDDVRKKYTDDYINYWRNALSELKIKSYDNIYDLTNAIDLISGPSSPMTTILKQLYANTHYSPTGDISALLDSKNNLKDALETATDAVTEIVEPDYILMARVEQAFSLLNQLQINETKNSPAPWEDIVTALNSLRTYIKDISDSPNVHQAALDAARARMVRAEADPLIRLKQIAQKSPEPVRSWLLDIVNQTWSVMITEATKGIQTKWYSEVYSVFRQTGLNKYPFDTNAKEDISLEDFEQLFATGGILNVFIKDNLAPFYDTNLWTSKRVDGQVMYLSPELLVQLRNYNVIRNTMINKSTNKVQIPFSTKVVDLDSSAIRANINVGSHMMSYYHGPSKVQELQWPPLGGDFEVKITLQDVTDEGKQHTLSENGQWAIYRLLGDSTLSDVTNSSFVSHIKVSGRDISMEFTPLTQNNPFTFSELSNFKLPEVIN</sequence>
<accession>A0A1B9NWB6</accession>
<evidence type="ECO:0000259" key="4">
    <source>
        <dbReference type="Pfam" id="PF14331"/>
    </source>
</evidence>
<evidence type="ECO:0000313" key="7">
    <source>
        <dbReference type="Proteomes" id="UP000093523"/>
    </source>
</evidence>
<dbReference type="Proteomes" id="UP000093523">
    <property type="component" value="Unassembled WGS sequence"/>
</dbReference>
<dbReference type="Pfam" id="PF06744">
    <property type="entry name" value="IcmF_C"/>
    <property type="match status" value="1"/>
</dbReference>
<feature type="transmembrane region" description="Helical" evidence="1">
    <location>
        <begin position="403"/>
        <end position="423"/>
    </location>
</feature>
<dbReference type="InterPro" id="IPR048677">
    <property type="entry name" value="TssM1_hel"/>
</dbReference>
<feature type="domain" description="Type VI secretion system component TssM1 N-terminal" evidence="4">
    <location>
        <begin position="154"/>
        <end position="407"/>
    </location>
</feature>
<evidence type="ECO:0000259" key="2">
    <source>
        <dbReference type="Pfam" id="PF06744"/>
    </source>
</evidence>
<feature type="domain" description="Type VI secretion system component TssM1 helical" evidence="5">
    <location>
        <begin position="895"/>
        <end position="991"/>
    </location>
</feature>
<dbReference type="NCBIfam" id="TIGR03348">
    <property type="entry name" value="VI_IcmF"/>
    <property type="match status" value="1"/>
</dbReference>
<evidence type="ECO:0000313" key="6">
    <source>
        <dbReference type="EMBL" id="OCH19497.1"/>
    </source>
</evidence>
<dbReference type="PANTHER" id="PTHR36153:SF1">
    <property type="entry name" value="TYPE VI SECRETION SYSTEM COMPONENT TSSM1"/>
    <property type="match status" value="1"/>
</dbReference>
<dbReference type="Pfam" id="PF14331">
    <property type="entry name" value="IcmF-related_N"/>
    <property type="match status" value="1"/>
</dbReference>
<gene>
    <name evidence="6" type="ORF">A6E04_15825</name>
</gene>
<feature type="domain" description="IcmF-related" evidence="3">
    <location>
        <begin position="484"/>
        <end position="754"/>
    </location>
</feature>
<organism evidence="6 7">
    <name type="scientific">Aliivibrio logei</name>
    <name type="common">Vibrio logei</name>
    <dbReference type="NCBI Taxonomy" id="688"/>
    <lineage>
        <taxon>Bacteria</taxon>
        <taxon>Pseudomonadati</taxon>
        <taxon>Pseudomonadota</taxon>
        <taxon>Gammaproteobacteria</taxon>
        <taxon>Vibrionales</taxon>
        <taxon>Vibrionaceae</taxon>
        <taxon>Aliivibrio</taxon>
    </lineage>
</organism>
<evidence type="ECO:0000259" key="5">
    <source>
        <dbReference type="Pfam" id="PF21070"/>
    </source>
</evidence>
<feature type="domain" description="Type VI secretion system IcmF C-terminal" evidence="2">
    <location>
        <begin position="1003"/>
        <end position="1106"/>
    </location>
</feature>